<dbReference type="InterPro" id="IPR039421">
    <property type="entry name" value="Type_1_exporter"/>
</dbReference>
<dbReference type="EMBL" id="JBGFUD010000524">
    <property type="protein sequence ID" value="MFH4974702.1"/>
    <property type="molecule type" value="Genomic_DNA"/>
</dbReference>
<dbReference type="PANTHER" id="PTHR43394">
    <property type="entry name" value="ATP-DEPENDENT PERMEASE MDL1, MITOCHONDRIAL"/>
    <property type="match status" value="1"/>
</dbReference>
<keyword evidence="4 8" id="KW-0812">Transmembrane</keyword>
<evidence type="ECO:0000313" key="11">
    <source>
        <dbReference type="Proteomes" id="UP001608902"/>
    </source>
</evidence>
<dbReference type="InterPro" id="IPR011527">
    <property type="entry name" value="ABC1_TM_dom"/>
</dbReference>
<comment type="similarity">
    <text evidence="2">Belongs to the ABC transporter superfamily. ABCB family. Multidrug resistance exporter (TC 3.A.1.201) subfamily.</text>
</comment>
<keyword evidence="3" id="KW-0813">Transport</keyword>
<comment type="subcellular location">
    <subcellularLocation>
        <location evidence="1">Membrane</location>
        <topology evidence="1">Multi-pass membrane protein</topology>
    </subcellularLocation>
</comment>
<evidence type="ECO:0000256" key="4">
    <source>
        <dbReference type="ARBA" id="ARBA00022692"/>
    </source>
</evidence>
<keyword evidence="5 8" id="KW-1133">Transmembrane helix</keyword>
<evidence type="ECO:0000256" key="5">
    <source>
        <dbReference type="ARBA" id="ARBA00022989"/>
    </source>
</evidence>
<dbReference type="AlphaFoldDB" id="A0ABD6EDD4"/>
<dbReference type="PANTHER" id="PTHR43394:SF17">
    <property type="entry name" value="MITOCHONDRIAL POTASSIUM CHANNEL ATP-BINDING SUBUNIT"/>
    <property type="match status" value="1"/>
</dbReference>
<proteinExistence type="inferred from homology"/>
<evidence type="ECO:0000313" key="10">
    <source>
        <dbReference type="EMBL" id="MFH4974702.1"/>
    </source>
</evidence>
<name>A0ABD6EDD4_9BILA</name>
<evidence type="ECO:0000256" key="8">
    <source>
        <dbReference type="SAM" id="Phobius"/>
    </source>
</evidence>
<accession>A0ABD6EDD4</accession>
<evidence type="ECO:0000259" key="9">
    <source>
        <dbReference type="PROSITE" id="PS50929"/>
    </source>
</evidence>
<reference evidence="10 11" key="1">
    <citation type="submission" date="2024-08" db="EMBL/GenBank/DDBJ databases">
        <title>Gnathostoma spinigerum genome.</title>
        <authorList>
            <person name="Gonzalez-Bertolin B."/>
            <person name="Monzon S."/>
            <person name="Zaballos A."/>
            <person name="Jimenez P."/>
            <person name="Dekumyoy P."/>
            <person name="Varona S."/>
            <person name="Cuesta I."/>
            <person name="Sumanam S."/>
            <person name="Adisakwattana P."/>
            <person name="Gasser R.B."/>
            <person name="Hernandez-Gonzalez A."/>
            <person name="Young N.D."/>
            <person name="Perteguer M.J."/>
        </authorList>
    </citation>
    <scope>NUCLEOTIDE SEQUENCE [LARGE SCALE GENOMIC DNA]</scope>
    <source>
        <strain evidence="10">AL3</strain>
        <tissue evidence="10">Liver</tissue>
    </source>
</reference>
<dbReference type="Pfam" id="PF00664">
    <property type="entry name" value="ABC_membrane"/>
    <property type="match status" value="1"/>
</dbReference>
<dbReference type="Gene3D" id="1.20.1560.10">
    <property type="entry name" value="ABC transporter type 1, transmembrane domain"/>
    <property type="match status" value="1"/>
</dbReference>
<gene>
    <name evidence="10" type="ORF">AB6A40_001411</name>
</gene>
<dbReference type="Proteomes" id="UP001608902">
    <property type="component" value="Unassembled WGS sequence"/>
</dbReference>
<evidence type="ECO:0000256" key="3">
    <source>
        <dbReference type="ARBA" id="ARBA00022448"/>
    </source>
</evidence>
<evidence type="ECO:0000256" key="1">
    <source>
        <dbReference type="ARBA" id="ARBA00004141"/>
    </source>
</evidence>
<feature type="domain" description="ABC transmembrane type-1" evidence="9">
    <location>
        <begin position="114"/>
        <end position="201"/>
    </location>
</feature>
<dbReference type="InterPro" id="IPR036640">
    <property type="entry name" value="ABC1_TM_sf"/>
</dbReference>
<dbReference type="GO" id="GO:0006811">
    <property type="term" value="P:monoatomic ion transport"/>
    <property type="evidence" value="ECO:0007669"/>
    <property type="project" value="UniProtKB-KW"/>
</dbReference>
<keyword evidence="6" id="KW-0406">Ion transport</keyword>
<sequence>MLSKLCSSCRPWGHLVIFRSLSRHSWPPPNKGNMIIGWMRQPLNYYSLVKTLKLSVISFAVCYKTVRKTYCQHIVSAGLRRTEYLKKQYSRAPEPSLSLSDVLSLVKPYVGYFAASVVCAILVALLNIQLPIVLGDLINSISSLIKESSVRNFQILRPVACKLLSLYAVQAILTCCYITLLSIVGERIAGDLRVRLFSRLLLQVR</sequence>
<organism evidence="10 11">
    <name type="scientific">Gnathostoma spinigerum</name>
    <dbReference type="NCBI Taxonomy" id="75299"/>
    <lineage>
        <taxon>Eukaryota</taxon>
        <taxon>Metazoa</taxon>
        <taxon>Ecdysozoa</taxon>
        <taxon>Nematoda</taxon>
        <taxon>Chromadorea</taxon>
        <taxon>Rhabditida</taxon>
        <taxon>Spirurina</taxon>
        <taxon>Gnathostomatomorpha</taxon>
        <taxon>Gnathostomatoidea</taxon>
        <taxon>Gnathostomatidae</taxon>
        <taxon>Gnathostoma</taxon>
    </lineage>
</organism>
<keyword evidence="11" id="KW-1185">Reference proteome</keyword>
<protein>
    <recommendedName>
        <fullName evidence="9">ABC transmembrane type-1 domain-containing protein</fullName>
    </recommendedName>
</protein>
<evidence type="ECO:0000256" key="2">
    <source>
        <dbReference type="ARBA" id="ARBA00007577"/>
    </source>
</evidence>
<dbReference type="SUPFAM" id="SSF90123">
    <property type="entry name" value="ABC transporter transmembrane region"/>
    <property type="match status" value="1"/>
</dbReference>
<keyword evidence="7 8" id="KW-0472">Membrane</keyword>
<comment type="caution">
    <text evidence="10">The sequence shown here is derived from an EMBL/GenBank/DDBJ whole genome shotgun (WGS) entry which is preliminary data.</text>
</comment>
<dbReference type="GO" id="GO:0016020">
    <property type="term" value="C:membrane"/>
    <property type="evidence" value="ECO:0007669"/>
    <property type="project" value="UniProtKB-SubCell"/>
</dbReference>
<feature type="transmembrane region" description="Helical" evidence="8">
    <location>
        <begin position="164"/>
        <end position="185"/>
    </location>
</feature>
<evidence type="ECO:0000256" key="6">
    <source>
        <dbReference type="ARBA" id="ARBA00023065"/>
    </source>
</evidence>
<feature type="transmembrane region" description="Helical" evidence="8">
    <location>
        <begin position="109"/>
        <end position="130"/>
    </location>
</feature>
<dbReference type="PROSITE" id="PS50929">
    <property type="entry name" value="ABC_TM1F"/>
    <property type="match status" value="1"/>
</dbReference>
<evidence type="ECO:0000256" key="7">
    <source>
        <dbReference type="ARBA" id="ARBA00023136"/>
    </source>
</evidence>